<dbReference type="AlphaFoldDB" id="A0A087BEP7"/>
<protein>
    <submittedName>
        <fullName evidence="2">Uncharacterized protein</fullName>
    </submittedName>
</protein>
<gene>
    <name evidence="2" type="ORF">BMAGN_1206</name>
</gene>
<dbReference type="STRING" id="1692.BMAGN_1206"/>
<dbReference type="EMBL" id="JGZB01000001">
    <property type="protein sequence ID" value="KFI69497.1"/>
    <property type="molecule type" value="Genomic_DNA"/>
</dbReference>
<feature type="compositionally biased region" description="Polar residues" evidence="1">
    <location>
        <begin position="21"/>
        <end position="30"/>
    </location>
</feature>
<evidence type="ECO:0000313" key="3">
    <source>
        <dbReference type="Proteomes" id="UP000029052"/>
    </source>
</evidence>
<organism evidence="2 3">
    <name type="scientific">Bifidobacterium magnum</name>
    <dbReference type="NCBI Taxonomy" id="1692"/>
    <lineage>
        <taxon>Bacteria</taxon>
        <taxon>Bacillati</taxon>
        <taxon>Actinomycetota</taxon>
        <taxon>Actinomycetes</taxon>
        <taxon>Bifidobacteriales</taxon>
        <taxon>Bifidobacteriaceae</taxon>
        <taxon>Bifidobacterium</taxon>
    </lineage>
</organism>
<keyword evidence="3" id="KW-1185">Reference proteome</keyword>
<comment type="caution">
    <text evidence="2">The sequence shown here is derived from an EMBL/GenBank/DDBJ whole genome shotgun (WGS) entry which is preliminary data.</text>
</comment>
<sequence length="68" mass="7585">MSNIDLDKMNAEEIAKLKSIVTETEVTPSPESGEDETAAKQEAERNKSDHEMMMAAEAAEGNEWMNNR</sequence>
<accession>A0A087BEP7</accession>
<reference evidence="2 3" key="1">
    <citation type="submission" date="2014-03" db="EMBL/GenBank/DDBJ databases">
        <title>Genomics of Bifidobacteria.</title>
        <authorList>
            <person name="Ventura M."/>
            <person name="Milani C."/>
            <person name="Lugli G.A."/>
        </authorList>
    </citation>
    <scope>NUCLEOTIDE SEQUENCE [LARGE SCALE GENOMIC DNA]</scope>
    <source>
        <strain evidence="2 3">LMG 11591</strain>
    </source>
</reference>
<feature type="compositionally biased region" description="Low complexity" evidence="1">
    <location>
        <begin position="53"/>
        <end position="68"/>
    </location>
</feature>
<feature type="compositionally biased region" description="Basic and acidic residues" evidence="1">
    <location>
        <begin position="37"/>
        <end position="52"/>
    </location>
</feature>
<evidence type="ECO:0000313" key="2">
    <source>
        <dbReference type="EMBL" id="KFI69497.1"/>
    </source>
</evidence>
<proteinExistence type="predicted"/>
<dbReference type="Proteomes" id="UP000029052">
    <property type="component" value="Unassembled WGS sequence"/>
</dbReference>
<name>A0A087BEP7_9BIFI</name>
<evidence type="ECO:0000256" key="1">
    <source>
        <dbReference type="SAM" id="MobiDB-lite"/>
    </source>
</evidence>
<dbReference type="RefSeq" id="WP_022859902.1">
    <property type="nucleotide sequence ID" value="NZ_JGZB01000001.1"/>
</dbReference>
<feature type="region of interest" description="Disordered" evidence="1">
    <location>
        <begin position="21"/>
        <end position="68"/>
    </location>
</feature>